<dbReference type="PRINTS" id="PR00503">
    <property type="entry name" value="BROMODOMAIN"/>
</dbReference>
<evidence type="ECO:0000313" key="5">
    <source>
        <dbReference type="EMBL" id="PRW44913.1"/>
    </source>
</evidence>
<evidence type="ECO:0000313" key="6">
    <source>
        <dbReference type="Proteomes" id="UP000239899"/>
    </source>
</evidence>
<keyword evidence="6" id="KW-1185">Reference proteome</keyword>
<name>A0A2P6TKV0_CHLSO</name>
<feature type="domain" description="Bromo" evidence="4">
    <location>
        <begin position="243"/>
        <end position="298"/>
    </location>
</feature>
<comment type="caution">
    <text evidence="5">The sequence shown here is derived from an EMBL/GenBank/DDBJ whole genome shotgun (WGS) entry which is preliminary data.</text>
</comment>
<sequence>MAAQAQPCTLTNLLDQAKAGVADLQNANASLAHQLKQEQAAAADLRKQLEEQRSLRKAAERKAADLQEKLKLEQEATADLQKQLKQAADQLAQQQQSAAAELQRKRAELQEQLEQERTKRQAAERRPDAAAGQGSTRRCQPAAGAACGQRNCGQAVSSSVASGLQVSGVSSRGQQAADLLQRGWPETSTMHAAAGCLELGSGRPPRRLSLPVLHPGESAQQWLNRLAKESVTALLKDSALEVFRKPVCPTRVPDYAKFVSRPMCLERIAEKTSGGQYARPQDVLADLWLIVSNAWCYNAVKDGGLLSSGIVRGAAGILEDRLTNSRSWFSRAADEWNAINSQQTIDAAVRGGATGRVE</sequence>
<dbReference type="Gene3D" id="1.20.920.10">
    <property type="entry name" value="Bromodomain-like"/>
    <property type="match status" value="1"/>
</dbReference>
<accession>A0A2P6TKV0</accession>
<dbReference type="Pfam" id="PF00439">
    <property type="entry name" value="Bromodomain"/>
    <property type="match status" value="1"/>
</dbReference>
<gene>
    <name evidence="5" type="ORF">C2E21_6345</name>
</gene>
<dbReference type="GO" id="GO:0004402">
    <property type="term" value="F:histone acetyltransferase activity"/>
    <property type="evidence" value="ECO:0007669"/>
    <property type="project" value="InterPro"/>
</dbReference>
<dbReference type="GO" id="GO:0016251">
    <property type="term" value="F:RNA polymerase II general transcription initiation factor activity"/>
    <property type="evidence" value="ECO:0007669"/>
    <property type="project" value="InterPro"/>
</dbReference>
<evidence type="ECO:0000256" key="3">
    <source>
        <dbReference type="SAM" id="MobiDB-lite"/>
    </source>
</evidence>
<dbReference type="SMART" id="SM00297">
    <property type="entry name" value="BROMO"/>
    <property type="match status" value="1"/>
</dbReference>
<evidence type="ECO:0000256" key="2">
    <source>
        <dbReference type="PROSITE-ProRule" id="PRU00035"/>
    </source>
</evidence>
<dbReference type="STRING" id="3076.A0A2P6TKV0"/>
<dbReference type="PANTHER" id="PTHR13900">
    <property type="entry name" value="TRANSCRIPTION INITIATION FACTOR TFIID"/>
    <property type="match status" value="1"/>
</dbReference>
<keyword evidence="1 2" id="KW-0103">Bromodomain</keyword>
<reference evidence="5 6" key="1">
    <citation type="journal article" date="2018" name="Plant J.">
        <title>Genome sequences of Chlorella sorokiniana UTEX 1602 and Micractinium conductrix SAG 241.80: implications to maltose excretion by a green alga.</title>
        <authorList>
            <person name="Arriola M.B."/>
            <person name="Velmurugan N."/>
            <person name="Zhang Y."/>
            <person name="Plunkett M.H."/>
            <person name="Hondzo H."/>
            <person name="Barney B.M."/>
        </authorList>
    </citation>
    <scope>NUCLEOTIDE SEQUENCE [LARGE SCALE GENOMIC DNA]</scope>
    <source>
        <strain evidence="6">UTEX 1602</strain>
    </source>
</reference>
<feature type="region of interest" description="Disordered" evidence="3">
    <location>
        <begin position="111"/>
        <end position="139"/>
    </location>
</feature>
<dbReference type="GO" id="GO:0051123">
    <property type="term" value="P:RNA polymerase II preinitiation complex assembly"/>
    <property type="evidence" value="ECO:0007669"/>
    <property type="project" value="TreeGrafter"/>
</dbReference>
<dbReference type="SUPFAM" id="SSF47370">
    <property type="entry name" value="Bromodomain"/>
    <property type="match status" value="1"/>
</dbReference>
<dbReference type="PROSITE" id="PS50014">
    <property type="entry name" value="BROMODOMAIN_2"/>
    <property type="match status" value="1"/>
</dbReference>
<dbReference type="PANTHER" id="PTHR13900:SF0">
    <property type="entry name" value="TRANSCRIPTION INITIATION FACTOR TFIID SUBUNIT 1"/>
    <property type="match status" value="1"/>
</dbReference>
<feature type="compositionally biased region" description="Basic and acidic residues" evidence="3">
    <location>
        <begin position="111"/>
        <end position="128"/>
    </location>
</feature>
<organism evidence="5 6">
    <name type="scientific">Chlorella sorokiniana</name>
    <name type="common">Freshwater green alga</name>
    <dbReference type="NCBI Taxonomy" id="3076"/>
    <lineage>
        <taxon>Eukaryota</taxon>
        <taxon>Viridiplantae</taxon>
        <taxon>Chlorophyta</taxon>
        <taxon>core chlorophytes</taxon>
        <taxon>Trebouxiophyceae</taxon>
        <taxon>Chlorellales</taxon>
        <taxon>Chlorellaceae</taxon>
        <taxon>Chlorella clade</taxon>
        <taxon>Chlorella</taxon>
    </lineage>
</organism>
<proteinExistence type="predicted"/>
<dbReference type="InterPro" id="IPR036427">
    <property type="entry name" value="Bromodomain-like_sf"/>
</dbReference>
<dbReference type="InterPro" id="IPR040240">
    <property type="entry name" value="TAF1"/>
</dbReference>
<dbReference type="AlphaFoldDB" id="A0A2P6TKV0"/>
<evidence type="ECO:0000259" key="4">
    <source>
        <dbReference type="PROSITE" id="PS50014"/>
    </source>
</evidence>
<protein>
    <submittedName>
        <fullName evidence="5">ATPase family AAA domain-containing 2</fullName>
    </submittedName>
</protein>
<dbReference type="Proteomes" id="UP000239899">
    <property type="component" value="Unassembled WGS sequence"/>
</dbReference>
<dbReference type="GO" id="GO:0005669">
    <property type="term" value="C:transcription factor TFIID complex"/>
    <property type="evidence" value="ECO:0007669"/>
    <property type="project" value="InterPro"/>
</dbReference>
<dbReference type="GO" id="GO:0017025">
    <property type="term" value="F:TBP-class protein binding"/>
    <property type="evidence" value="ECO:0007669"/>
    <property type="project" value="InterPro"/>
</dbReference>
<dbReference type="OrthoDB" id="21449at2759"/>
<dbReference type="InterPro" id="IPR001487">
    <property type="entry name" value="Bromodomain"/>
</dbReference>
<dbReference type="CDD" id="cd04369">
    <property type="entry name" value="Bromodomain"/>
    <property type="match status" value="1"/>
</dbReference>
<evidence type="ECO:0000256" key="1">
    <source>
        <dbReference type="ARBA" id="ARBA00023117"/>
    </source>
</evidence>
<dbReference type="EMBL" id="LHPG02000012">
    <property type="protein sequence ID" value="PRW44913.1"/>
    <property type="molecule type" value="Genomic_DNA"/>
</dbReference>